<dbReference type="GeneID" id="95795897"/>
<name>A0A7W7DRH3_9ACTN</name>
<dbReference type="AlphaFoldDB" id="A0A7W7DRH3"/>
<organism evidence="2 3">
    <name type="scientific">Streptomyces luteogriseus</name>
    <dbReference type="NCBI Taxonomy" id="68233"/>
    <lineage>
        <taxon>Bacteria</taxon>
        <taxon>Bacillati</taxon>
        <taxon>Actinomycetota</taxon>
        <taxon>Actinomycetes</taxon>
        <taxon>Kitasatosporales</taxon>
        <taxon>Streptomycetaceae</taxon>
        <taxon>Streptomyces</taxon>
    </lineage>
</organism>
<feature type="compositionally biased region" description="Basic residues" evidence="1">
    <location>
        <begin position="1"/>
        <end position="10"/>
    </location>
</feature>
<dbReference type="Proteomes" id="UP000565089">
    <property type="component" value="Unassembled WGS sequence"/>
</dbReference>
<feature type="compositionally biased region" description="Low complexity" evidence="1">
    <location>
        <begin position="11"/>
        <end position="20"/>
    </location>
</feature>
<accession>A0A7W7DRH3</accession>
<sequence>MGKRQRRRQQNKTTKQQTRTVQRHLIPSAAAPLVEVVFHEDVSSQDKQTCLDYWAFTEPGTWTRKVSDIGPNAQVLRTVKASCHADLLTVICPDCAGPRSVYSRSDVTATRLWFPDVFPHEETVSPVKCQTCRDAEAAERAREAERASEEERERTARQVEAAGVWLREQADRDAPSSLPGLVGALTLLAMVDIMQRKQAESIGPLSNLNYTLTASADTDIEVIRTLHQDRWICPTTPATTSNFTFNEDGTARGVYITQVPWMLAPPLSDPAGRRELIALLHDMLWDRPDDLHEQIYKLEAGMAVDYLEGLLTRKYNEEPIPEHRLPDAYETFLNAREEGFTLGQLVAVAWSSAAGSVAWGQRTPGLKPGSVSAASVTNLERRIGYARDRRIDEYELPSWVPRPAIHSTALRLLQQQEAELGALSRFRALRQQVVSQDIEDLDYDQEDTPASGSDEALDAADFLQRLRSGAARESTDPPITYGLVTPDGSLEFHTEPPDKMRDKVSLAGSGYVDRVVLPDQARVHAYIAELVPASEENANPVADQMLRLMECFDGPFYGPLAFFGIGHSSRRPRSLDAEQQDMLRAAYEVAAARVK</sequence>
<proteinExistence type="predicted"/>
<dbReference type="RefSeq" id="WP_184909834.1">
    <property type="nucleotide sequence ID" value="NZ_JACHMS010000001.1"/>
</dbReference>
<gene>
    <name evidence="2" type="ORF">BJ965_003924</name>
</gene>
<evidence type="ECO:0000256" key="1">
    <source>
        <dbReference type="SAM" id="MobiDB-lite"/>
    </source>
</evidence>
<comment type="caution">
    <text evidence="2">The sequence shown here is derived from an EMBL/GenBank/DDBJ whole genome shotgun (WGS) entry which is preliminary data.</text>
</comment>
<evidence type="ECO:0000313" key="2">
    <source>
        <dbReference type="EMBL" id="MBB4714042.1"/>
    </source>
</evidence>
<reference evidence="2 3" key="1">
    <citation type="submission" date="2020-08" db="EMBL/GenBank/DDBJ databases">
        <title>Sequencing the genomes of 1000 actinobacteria strains.</title>
        <authorList>
            <person name="Klenk H.-P."/>
        </authorList>
    </citation>
    <scope>NUCLEOTIDE SEQUENCE [LARGE SCALE GENOMIC DNA]</scope>
    <source>
        <strain evidence="2 3">DSM 40483</strain>
    </source>
</reference>
<evidence type="ECO:0000313" key="3">
    <source>
        <dbReference type="Proteomes" id="UP000565089"/>
    </source>
</evidence>
<keyword evidence="3" id="KW-1185">Reference proteome</keyword>
<dbReference type="EMBL" id="JACHMS010000001">
    <property type="protein sequence ID" value="MBB4714042.1"/>
    <property type="molecule type" value="Genomic_DNA"/>
</dbReference>
<protein>
    <submittedName>
        <fullName evidence="2">Uncharacterized protein</fullName>
    </submittedName>
</protein>
<feature type="region of interest" description="Disordered" evidence="1">
    <location>
        <begin position="1"/>
        <end position="21"/>
    </location>
</feature>